<proteinExistence type="predicted"/>
<gene>
    <name evidence="1" type="ORF">ACFSGJ_03855</name>
</gene>
<dbReference type="RefSeq" id="WP_390259665.1">
    <property type="nucleotide sequence ID" value="NZ_JBHUGH010000003.1"/>
</dbReference>
<dbReference type="Proteomes" id="UP001597353">
    <property type="component" value="Unassembled WGS sequence"/>
</dbReference>
<keyword evidence="2" id="KW-1185">Reference proteome</keyword>
<sequence length="524" mass="56637">MNLDFCFLDADERVIATGWGYERDLELELHGDGGAVQPISVIRHARQDLRTSEPLGWVAIFRLPVPEEVTDEPGTMFVKLGSDFREVSAVQLFEDEERLVDIGVDEVFFTYLRLIAARGIATPSGKIVQMMRRRMRARLQPPGEKMDLALSVDRCLVAPQGQGVVLGWYLPGSAPTEAAVALAMDEVQLAPVMLLPGSLPRADLQPYSGRYRFTGRDGYCGAFSFAAPVEGAVQVVFLPQSEDPSFAIGAAAEPGGAGAVARTTIEASMGLSDAEARQRLRSALLPPHRGWDERAVLRSIEARAPATASDDPVLLIVDHDLPDPDLRDVLRNLLSQLQGRVALHLLRDGLTPVLDQAALGAAHEAGEGRLSPATAALSIQRQPAREVIFARSSALFQIGLPDHGGEGAGALSVVDPIGALIDARGVDLLGRFDRDVLPFVARLDGEVFFRLLDLAPRGYLTEEARVRALLLMLAQRSAIEVRRADLPSYFVGKGGPHAELFPDGGDWHAYDAEGKKLMSAGIAQ</sequence>
<accession>A0ABW4S3Z4</accession>
<reference evidence="2" key="1">
    <citation type="journal article" date="2019" name="Int. J. Syst. Evol. Microbiol.">
        <title>The Global Catalogue of Microorganisms (GCM) 10K type strain sequencing project: providing services to taxonomists for standard genome sequencing and annotation.</title>
        <authorList>
            <consortium name="The Broad Institute Genomics Platform"/>
            <consortium name="The Broad Institute Genome Sequencing Center for Infectious Disease"/>
            <person name="Wu L."/>
            <person name="Ma J."/>
        </authorList>
    </citation>
    <scope>NUCLEOTIDE SEQUENCE [LARGE SCALE GENOMIC DNA]</scope>
    <source>
        <strain evidence="2">CGMCC 4.7242</strain>
    </source>
</reference>
<organism evidence="1 2">
    <name type="scientific">Halodurantibacterium flavum</name>
    <dbReference type="NCBI Taxonomy" id="1382802"/>
    <lineage>
        <taxon>Bacteria</taxon>
        <taxon>Pseudomonadati</taxon>
        <taxon>Pseudomonadota</taxon>
        <taxon>Alphaproteobacteria</taxon>
        <taxon>Rhodobacterales</taxon>
        <taxon>Paracoccaceae</taxon>
        <taxon>Halodurantibacterium</taxon>
    </lineage>
</organism>
<evidence type="ECO:0000313" key="1">
    <source>
        <dbReference type="EMBL" id="MFD1911347.1"/>
    </source>
</evidence>
<comment type="caution">
    <text evidence="1">The sequence shown here is derived from an EMBL/GenBank/DDBJ whole genome shotgun (WGS) entry which is preliminary data.</text>
</comment>
<protein>
    <submittedName>
        <fullName evidence="1">Uncharacterized protein</fullName>
    </submittedName>
</protein>
<name>A0ABW4S3Z4_9RHOB</name>
<dbReference type="EMBL" id="JBHUGH010000003">
    <property type="protein sequence ID" value="MFD1911347.1"/>
    <property type="molecule type" value="Genomic_DNA"/>
</dbReference>
<evidence type="ECO:0000313" key="2">
    <source>
        <dbReference type="Proteomes" id="UP001597353"/>
    </source>
</evidence>